<accession>A0A0F6A853</accession>
<evidence type="ECO:0000313" key="1">
    <source>
        <dbReference type="EMBL" id="KKE82340.1"/>
    </source>
</evidence>
<name>A0A0F6A853_9GAMM</name>
<proteinExistence type="predicted"/>
<reference evidence="1 2" key="1">
    <citation type="journal article" date="2015" name="BMC Genomics">
        <title>Genome mining reveals unlocked bioactive potential of marine Gram-negative bacteria.</title>
        <authorList>
            <person name="Machado H."/>
            <person name="Sonnenschein E.C."/>
            <person name="Melchiorsen J."/>
            <person name="Gram L."/>
        </authorList>
    </citation>
    <scope>NUCLEOTIDE SEQUENCE [LARGE SCALE GENOMIC DNA]</scope>
    <source>
        <strain evidence="1 2">S4054</strain>
    </source>
</reference>
<protein>
    <submittedName>
        <fullName evidence="1">Uncharacterized protein</fullName>
    </submittedName>
</protein>
<comment type="caution">
    <text evidence="1">The sequence shown here is derived from an EMBL/GenBank/DDBJ whole genome shotgun (WGS) entry which is preliminary data.</text>
</comment>
<dbReference type="EMBL" id="AUXW01000166">
    <property type="protein sequence ID" value="KKE82340.1"/>
    <property type="molecule type" value="Genomic_DNA"/>
</dbReference>
<dbReference type="RefSeq" id="WP_046357316.1">
    <property type="nucleotide sequence ID" value="NZ_AUXW01000166.1"/>
</dbReference>
<sequence>MTKNQKYEAKLKAQGLKKTTVWLPEELEPELKELLEFFKNNKHCDPVLVARNRETNKFTKIS</sequence>
<gene>
    <name evidence="1" type="ORF">N479_19055</name>
</gene>
<dbReference type="Proteomes" id="UP000033434">
    <property type="component" value="Unassembled WGS sequence"/>
</dbReference>
<dbReference type="AlphaFoldDB" id="A0A0F6A853"/>
<dbReference type="PATRIC" id="fig|1129367.4.peg.3871"/>
<organism evidence="1 2">
    <name type="scientific">Pseudoalteromonas luteoviolacea S4054</name>
    <dbReference type="NCBI Taxonomy" id="1129367"/>
    <lineage>
        <taxon>Bacteria</taxon>
        <taxon>Pseudomonadati</taxon>
        <taxon>Pseudomonadota</taxon>
        <taxon>Gammaproteobacteria</taxon>
        <taxon>Alteromonadales</taxon>
        <taxon>Pseudoalteromonadaceae</taxon>
        <taxon>Pseudoalteromonas</taxon>
    </lineage>
</organism>
<evidence type="ECO:0000313" key="2">
    <source>
        <dbReference type="Proteomes" id="UP000033434"/>
    </source>
</evidence>